<dbReference type="EMBL" id="BAAFJT010000002">
    <property type="protein sequence ID" value="GAB0182717.1"/>
    <property type="molecule type" value="Genomic_DNA"/>
</dbReference>
<protein>
    <submittedName>
        <fullName evidence="2">Mitochondrial enolase superfamily member 1</fullName>
    </submittedName>
</protein>
<dbReference type="InterPro" id="IPR000477">
    <property type="entry name" value="RT_dom"/>
</dbReference>
<sequence>MGPDEMHPLVLRELADEVARPLSIIFEKSWQSGEVPTNWKKGNITPIFKKGKKEDPGNYRPISLTSVPGKITEQTLLETMLRHMENKEVIGDSQHSFTRGKSCLTNLVAFYDGVTALVDKARATDIIYLDLCKAFDTVPHDILVSKLERHGFDGRTTRWIRNWLDGRIQRVAVNGSMSKRRTVTSGVPQGSVLGPALFNIFVGDMDSGMECTLSKFADNTKLCGVVDTLEGRDAIQRDLDRLERWARANRMKFNKAKCKVLHVGQRNPKHDYRLGEEWIESSPEEKDLGVLVDEKLNMSRQCALAAQKANCALGCIKRGMTSRSREVILPLYSALVRPHLEYCVQLWGPQYRRDIELLERVQRRATKMIRGLEHLSCEDRLRELGLFSLEERRLWGDLIAAFQYLKGPTGKMVRDCLSGSDRTRVMALS</sequence>
<dbReference type="Proteomes" id="UP001623348">
    <property type="component" value="Unassembled WGS sequence"/>
</dbReference>
<feature type="domain" description="Reverse transcriptase" evidence="1">
    <location>
        <begin position="28"/>
        <end position="292"/>
    </location>
</feature>
<dbReference type="Pfam" id="PF00078">
    <property type="entry name" value="RVT_1"/>
    <property type="match status" value="1"/>
</dbReference>
<evidence type="ECO:0000259" key="1">
    <source>
        <dbReference type="PROSITE" id="PS50878"/>
    </source>
</evidence>
<gene>
    <name evidence="2" type="ORF">GRJ2_000737000</name>
</gene>
<evidence type="ECO:0000313" key="3">
    <source>
        <dbReference type="Proteomes" id="UP001623348"/>
    </source>
</evidence>
<name>A0ABC9WCI2_GRUJA</name>
<dbReference type="InterPro" id="IPR043502">
    <property type="entry name" value="DNA/RNA_pol_sf"/>
</dbReference>
<organism evidence="2 3">
    <name type="scientific">Grus japonensis</name>
    <name type="common">Japanese crane</name>
    <name type="synonym">Red-crowned crane</name>
    <dbReference type="NCBI Taxonomy" id="30415"/>
    <lineage>
        <taxon>Eukaryota</taxon>
        <taxon>Metazoa</taxon>
        <taxon>Chordata</taxon>
        <taxon>Craniata</taxon>
        <taxon>Vertebrata</taxon>
        <taxon>Euteleostomi</taxon>
        <taxon>Archelosauria</taxon>
        <taxon>Archosauria</taxon>
        <taxon>Dinosauria</taxon>
        <taxon>Saurischia</taxon>
        <taxon>Theropoda</taxon>
        <taxon>Coelurosauria</taxon>
        <taxon>Aves</taxon>
        <taxon>Neognathae</taxon>
        <taxon>Neoaves</taxon>
        <taxon>Gruiformes</taxon>
        <taxon>Gruidae</taxon>
        <taxon>Grus</taxon>
    </lineage>
</organism>
<dbReference type="SUPFAM" id="SSF56672">
    <property type="entry name" value="DNA/RNA polymerases"/>
    <property type="match status" value="1"/>
</dbReference>
<reference evidence="2 3" key="1">
    <citation type="submission" date="2024-06" db="EMBL/GenBank/DDBJ databases">
        <title>The draft genome of Grus japonensis, version 3.</title>
        <authorList>
            <person name="Nabeshima K."/>
            <person name="Suzuki S."/>
            <person name="Onuma M."/>
        </authorList>
    </citation>
    <scope>NUCLEOTIDE SEQUENCE [LARGE SCALE GENOMIC DNA]</scope>
    <source>
        <strain evidence="2 3">451A</strain>
    </source>
</reference>
<dbReference type="AlphaFoldDB" id="A0ABC9WCI2"/>
<proteinExistence type="predicted"/>
<dbReference type="CDD" id="cd01650">
    <property type="entry name" value="RT_nLTR_like"/>
    <property type="match status" value="1"/>
</dbReference>
<dbReference type="PROSITE" id="PS50878">
    <property type="entry name" value="RT_POL"/>
    <property type="match status" value="1"/>
</dbReference>
<evidence type="ECO:0000313" key="2">
    <source>
        <dbReference type="EMBL" id="GAB0182717.1"/>
    </source>
</evidence>
<dbReference type="PANTHER" id="PTHR33332">
    <property type="entry name" value="REVERSE TRANSCRIPTASE DOMAIN-CONTAINING PROTEIN"/>
    <property type="match status" value="1"/>
</dbReference>
<accession>A0ABC9WCI2</accession>
<keyword evidence="3" id="KW-1185">Reference proteome</keyword>
<comment type="caution">
    <text evidence="2">The sequence shown here is derived from an EMBL/GenBank/DDBJ whole genome shotgun (WGS) entry which is preliminary data.</text>
</comment>